<protein>
    <submittedName>
        <fullName evidence="1">Uncharacterized protein</fullName>
    </submittedName>
</protein>
<dbReference type="AlphaFoldDB" id="A0A8E1VUD5"/>
<evidence type="ECO:0000313" key="1">
    <source>
        <dbReference type="EMBL" id="MBB2498473.1"/>
    </source>
</evidence>
<dbReference type="RefSeq" id="WP_134662644.1">
    <property type="nucleotide sequence ID" value="NZ_JACJHR010000004.1"/>
</dbReference>
<accession>A0A8E1VUD5</accession>
<gene>
    <name evidence="1" type="ORF">H5411_04895</name>
</gene>
<evidence type="ECO:0000313" key="2">
    <source>
        <dbReference type="Proteomes" id="UP000550260"/>
    </source>
</evidence>
<name>A0A8E1VUD5_9PSEU</name>
<organism evidence="1 2">
    <name type="scientific">Amycolatopsis echigonensis</name>
    <dbReference type="NCBI Taxonomy" id="2576905"/>
    <lineage>
        <taxon>Bacteria</taxon>
        <taxon>Bacillati</taxon>
        <taxon>Actinomycetota</taxon>
        <taxon>Actinomycetes</taxon>
        <taxon>Pseudonocardiales</taxon>
        <taxon>Pseudonocardiaceae</taxon>
        <taxon>Amycolatopsis</taxon>
    </lineage>
</organism>
<proteinExistence type="predicted"/>
<dbReference type="Proteomes" id="UP000550260">
    <property type="component" value="Unassembled WGS sequence"/>
</dbReference>
<sequence>MTRHVWVLLAWSSEYGAATTPVGVLGLDLLDAAEVFVEWVPRIYEPATLWRQRIAGTSADEIAINMGIWENSPVAPAARVESLSDGGLAEAVQRQVDDLLASG</sequence>
<comment type="caution">
    <text evidence="1">The sequence shown here is derived from an EMBL/GenBank/DDBJ whole genome shotgun (WGS) entry which is preliminary data.</text>
</comment>
<dbReference type="EMBL" id="JACJHR010000004">
    <property type="protein sequence ID" value="MBB2498473.1"/>
    <property type="molecule type" value="Genomic_DNA"/>
</dbReference>
<reference evidence="1 2" key="1">
    <citation type="submission" date="2020-08" db="EMBL/GenBank/DDBJ databases">
        <title>Amycolatopsis echigonensis JCM 21831.</title>
        <authorList>
            <person name="Tedsree N."/>
            <person name="Kuncharoen N."/>
            <person name="Likhitwitayawuid K."/>
            <person name="Tanasupawat S."/>
        </authorList>
    </citation>
    <scope>NUCLEOTIDE SEQUENCE [LARGE SCALE GENOMIC DNA]</scope>
    <source>
        <strain evidence="1 2">JCM 21831</strain>
    </source>
</reference>